<proteinExistence type="predicted"/>
<name>A0A6M3JYR3_9ZZZZ</name>
<dbReference type="AlphaFoldDB" id="A0A6M3JYR3"/>
<dbReference type="EMBL" id="MT142987">
    <property type="protein sequence ID" value="QJA91428.1"/>
    <property type="molecule type" value="Genomic_DNA"/>
</dbReference>
<evidence type="ECO:0000313" key="2">
    <source>
        <dbReference type="EMBL" id="QJA91428.1"/>
    </source>
</evidence>
<protein>
    <submittedName>
        <fullName evidence="1">Putative structural protein</fullName>
    </submittedName>
</protein>
<gene>
    <name evidence="1" type="ORF">MM415A01877_0008</name>
    <name evidence="2" type="ORF">MM415B03367_0006</name>
</gene>
<accession>A0A6M3JYR3</accession>
<organism evidence="1">
    <name type="scientific">viral metagenome</name>
    <dbReference type="NCBI Taxonomy" id="1070528"/>
    <lineage>
        <taxon>unclassified sequences</taxon>
        <taxon>metagenomes</taxon>
        <taxon>organismal metagenomes</taxon>
    </lineage>
</organism>
<evidence type="ECO:0000313" key="1">
    <source>
        <dbReference type="EMBL" id="QJA75044.1"/>
    </source>
</evidence>
<reference evidence="1" key="1">
    <citation type="submission" date="2020-03" db="EMBL/GenBank/DDBJ databases">
        <title>The deep terrestrial virosphere.</title>
        <authorList>
            <person name="Holmfeldt K."/>
            <person name="Nilsson E."/>
            <person name="Simone D."/>
            <person name="Lopez-Fernandez M."/>
            <person name="Wu X."/>
            <person name="de Brujin I."/>
            <person name="Lundin D."/>
            <person name="Andersson A."/>
            <person name="Bertilsson S."/>
            <person name="Dopson M."/>
        </authorList>
    </citation>
    <scope>NUCLEOTIDE SEQUENCE</scope>
    <source>
        <strain evidence="1">MM415A01877</strain>
        <strain evidence="2">MM415B03367</strain>
    </source>
</reference>
<sequence>MPKELTFTPNAEEANKGYKQLVEYCLELANQIKDSKYREKTITDISESNEAYDQIEKPTADPWEGASSIVLPLTTISCDNLEPRLVAGLVGKQPYVRFEMENDQKKDEQTEILETWFNQELQDVVGIEGFAGASVSQLLREGTIYSIPEYSLEEQTRRDFVFFEDVMKKIQVEVAPQIQQAQVQAQQMSQVDPQGAQQLIAGVQQELQAMTPKQIGGVVVDPQTGEPQFEDKTEVMFEGGRAEIIPFSDILIPDDIDDWELAPVIRRIRPTYIELMRDAEKKDGFIKKNIGPWLCDQEGSYDLSDEEQSPAQALDGIKVHAKKTIPCYECYVSYVKRDDDDDDEKELKSFEEQRLLVQIAEDSQIILRVIPLVEINFKNEHLIKRTRLFPRKGKSYGTSIYMKIRSIQKGASKTFNTAINVAEVTMIPWFLFTESTGLDKYKDGIKLQAGKGIKVDSTEGLYFPKFSINPDQILKWIDLWVSFWERLISIGDLQVGRSGTKDTTATETMAVIQEGNIKHNYQSSSIREDFLCMIRTIFDLYYQHMPLNKTFLWNGKQVPIPRSVMRRKVKFRLTGSTDLSNKLIERKEKETFYQLTQNDMTINPVKKAEELVKAYGHTDTSEWVNPSIKMIVDMIMKTPGADQLVMQTLQQAAQMMAQGEGKPGQQGPPQ</sequence>
<dbReference type="EMBL" id="MT142137">
    <property type="protein sequence ID" value="QJA75044.1"/>
    <property type="molecule type" value="Genomic_DNA"/>
</dbReference>